<name>A0A1S1R3L8_9ACTN</name>
<comment type="subcellular location">
    <subcellularLocation>
        <location evidence="1">Golgi apparatus membrane</location>
        <topology evidence="1">Peripheral membrane protein</topology>
        <orientation evidence="1">Cytoplasmic side</orientation>
    </subcellularLocation>
</comment>
<dbReference type="GO" id="GO:0012505">
    <property type="term" value="C:endomembrane system"/>
    <property type="evidence" value="ECO:0007669"/>
    <property type="project" value="UniProtKB-ARBA"/>
</dbReference>
<keyword evidence="2" id="KW-0333">Golgi apparatus</keyword>
<evidence type="ECO:0000313" key="6">
    <source>
        <dbReference type="EMBL" id="OHV40321.1"/>
    </source>
</evidence>
<feature type="compositionally biased region" description="Basic and acidic residues" evidence="5">
    <location>
        <begin position="73"/>
        <end position="83"/>
    </location>
</feature>
<keyword evidence="7" id="KW-1185">Reference proteome</keyword>
<protein>
    <submittedName>
        <fullName evidence="6">Uncharacterized protein</fullName>
    </submittedName>
</protein>
<reference evidence="7" key="1">
    <citation type="submission" date="2016-07" db="EMBL/GenBank/DDBJ databases">
        <title>Sequence Frankia sp. strain CcI1.17.</title>
        <authorList>
            <person name="Ghodhbane-Gtari F."/>
            <person name="Swanson E."/>
            <person name="Gueddou A."/>
            <person name="Morris K."/>
            <person name="Hezbri K."/>
            <person name="Ktari A."/>
            <person name="Nouioui I."/>
            <person name="Abebe-Akele F."/>
            <person name="Simpson S."/>
            <person name="Thomas K."/>
            <person name="Gtari M."/>
            <person name="Tisa L.S."/>
            <person name="Hurst S."/>
        </authorList>
    </citation>
    <scope>NUCLEOTIDE SEQUENCE [LARGE SCALE GENOMIC DNA]</scope>
    <source>
        <strain evidence="7">Cc1.17</strain>
    </source>
</reference>
<dbReference type="GO" id="GO:0005737">
    <property type="term" value="C:cytoplasm"/>
    <property type="evidence" value="ECO:0007669"/>
    <property type="project" value="UniProtKB-ARBA"/>
</dbReference>
<evidence type="ECO:0000256" key="1">
    <source>
        <dbReference type="ARBA" id="ARBA00004255"/>
    </source>
</evidence>
<comment type="caution">
    <text evidence="6">The sequence shown here is derived from an EMBL/GenBank/DDBJ whole genome shotgun (WGS) entry which is preliminary data.</text>
</comment>
<dbReference type="GO" id="GO:0070273">
    <property type="term" value="F:phosphatidylinositol-4-phosphate binding"/>
    <property type="evidence" value="ECO:0007669"/>
    <property type="project" value="InterPro"/>
</dbReference>
<evidence type="ECO:0000256" key="4">
    <source>
        <dbReference type="ARBA" id="ARBA00023136"/>
    </source>
</evidence>
<keyword evidence="3" id="KW-0446">Lipid-binding</keyword>
<dbReference type="EMBL" id="MBLM01000080">
    <property type="protein sequence ID" value="OHV40321.1"/>
    <property type="molecule type" value="Genomic_DNA"/>
</dbReference>
<sequence length="109" mass="11240">MLIAGELLLLALDPATGAPVNSSRQPLAMTLGGALIAELGLTGGVVADRHRDGRDAGRPGRGAGPERGSGSVRRGDRGRRRDDRGERLILISCRAGHGGHLALETDAEA</sequence>
<feature type="compositionally biased region" description="Basic and acidic residues" evidence="5">
    <location>
        <begin position="47"/>
        <end position="58"/>
    </location>
</feature>
<evidence type="ECO:0000256" key="3">
    <source>
        <dbReference type="ARBA" id="ARBA00023121"/>
    </source>
</evidence>
<feature type="region of interest" description="Disordered" evidence="5">
    <location>
        <begin position="47"/>
        <end position="83"/>
    </location>
</feature>
<evidence type="ECO:0000256" key="2">
    <source>
        <dbReference type="ARBA" id="ARBA00023034"/>
    </source>
</evidence>
<proteinExistence type="predicted"/>
<evidence type="ECO:0000256" key="5">
    <source>
        <dbReference type="SAM" id="MobiDB-lite"/>
    </source>
</evidence>
<dbReference type="RefSeq" id="WP_071083443.1">
    <property type="nucleotide sequence ID" value="NZ_MBLM01000080.1"/>
</dbReference>
<dbReference type="InterPro" id="IPR008628">
    <property type="entry name" value="GPP34-like"/>
</dbReference>
<dbReference type="Proteomes" id="UP000179627">
    <property type="component" value="Unassembled WGS sequence"/>
</dbReference>
<gene>
    <name evidence="6" type="ORF">CC117_14295</name>
</gene>
<keyword evidence="4" id="KW-0472">Membrane</keyword>
<organism evidence="6 7">
    <name type="scientific">Parafrankia colletiae</name>
    <dbReference type="NCBI Taxonomy" id="573497"/>
    <lineage>
        <taxon>Bacteria</taxon>
        <taxon>Bacillati</taxon>
        <taxon>Actinomycetota</taxon>
        <taxon>Actinomycetes</taxon>
        <taxon>Frankiales</taxon>
        <taxon>Frankiaceae</taxon>
        <taxon>Parafrankia</taxon>
    </lineage>
</organism>
<dbReference type="Pfam" id="PF05719">
    <property type="entry name" value="GPP34"/>
    <property type="match status" value="1"/>
</dbReference>
<dbReference type="AlphaFoldDB" id="A0A1S1R3L8"/>
<dbReference type="InterPro" id="IPR038261">
    <property type="entry name" value="GPP34-like_sf"/>
</dbReference>
<accession>A0A1S1R3L8</accession>
<dbReference type="Gene3D" id="1.10.3630.10">
    <property type="entry name" value="yeast vps74-n-term truncation variant domain like"/>
    <property type="match status" value="1"/>
</dbReference>
<evidence type="ECO:0000313" key="7">
    <source>
        <dbReference type="Proteomes" id="UP000179627"/>
    </source>
</evidence>